<dbReference type="AlphaFoldDB" id="A0A7S2EMI6"/>
<dbReference type="EMBL" id="HBGN01027831">
    <property type="protein sequence ID" value="CAD9343705.1"/>
    <property type="molecule type" value="Transcribed_RNA"/>
</dbReference>
<organism evidence="2">
    <name type="scientific">Ditylum brightwellii</name>
    <dbReference type="NCBI Taxonomy" id="49249"/>
    <lineage>
        <taxon>Eukaryota</taxon>
        <taxon>Sar</taxon>
        <taxon>Stramenopiles</taxon>
        <taxon>Ochrophyta</taxon>
        <taxon>Bacillariophyta</taxon>
        <taxon>Mediophyceae</taxon>
        <taxon>Lithodesmiophycidae</taxon>
        <taxon>Lithodesmiales</taxon>
        <taxon>Lithodesmiaceae</taxon>
        <taxon>Ditylum</taxon>
    </lineage>
</organism>
<name>A0A7S2EMI6_9STRA</name>
<evidence type="ECO:0000256" key="1">
    <source>
        <dbReference type="SAM" id="MobiDB-lite"/>
    </source>
</evidence>
<feature type="compositionally biased region" description="Basic residues" evidence="1">
    <location>
        <begin position="89"/>
        <end position="109"/>
    </location>
</feature>
<sequence>MRKGGICIFDIVKQNTCRILHSCSRRTQLFFSREIQNVLLVNTKMYLAWREKLSDQKMHKNHFFVFRQKSTHNVETAKKGTHQSMSKNSKQKKHKTNPTHTHTRNKKNI</sequence>
<accession>A0A7S2EMI6</accession>
<reference evidence="2" key="1">
    <citation type="submission" date="2021-01" db="EMBL/GenBank/DDBJ databases">
        <authorList>
            <person name="Corre E."/>
            <person name="Pelletier E."/>
            <person name="Niang G."/>
            <person name="Scheremetjew M."/>
            <person name="Finn R."/>
            <person name="Kale V."/>
            <person name="Holt S."/>
            <person name="Cochrane G."/>
            <person name="Meng A."/>
            <person name="Brown T."/>
            <person name="Cohen L."/>
        </authorList>
    </citation>
    <scope>NUCLEOTIDE SEQUENCE</scope>
    <source>
        <strain evidence="2">Pop2</strain>
    </source>
</reference>
<proteinExistence type="predicted"/>
<gene>
    <name evidence="2" type="ORF">DBRI1063_LOCUS17970</name>
</gene>
<feature type="region of interest" description="Disordered" evidence="1">
    <location>
        <begin position="74"/>
        <end position="109"/>
    </location>
</feature>
<evidence type="ECO:0000313" key="2">
    <source>
        <dbReference type="EMBL" id="CAD9343705.1"/>
    </source>
</evidence>
<protein>
    <submittedName>
        <fullName evidence="2">Uncharacterized protein</fullName>
    </submittedName>
</protein>